<dbReference type="SMART" id="SM00635">
    <property type="entry name" value="BID_2"/>
    <property type="match status" value="1"/>
</dbReference>
<reference evidence="2 3" key="1">
    <citation type="submission" date="2015-09" db="EMBL/GenBank/DDBJ databases">
        <authorList>
            <consortium name="Pathogen Informatics"/>
        </authorList>
    </citation>
    <scope>NUCLEOTIDE SEQUENCE [LARGE SCALE GENOMIC DNA]</scope>
    <source>
        <strain evidence="2 3">2789STDY5608863</strain>
    </source>
</reference>
<feature type="domain" description="BIG2" evidence="1">
    <location>
        <begin position="65"/>
        <end position="138"/>
    </location>
</feature>
<evidence type="ECO:0000259" key="1">
    <source>
        <dbReference type="SMART" id="SM00635"/>
    </source>
</evidence>
<dbReference type="EMBL" id="CYXV01000020">
    <property type="protein sequence ID" value="CUN18845.1"/>
    <property type="molecule type" value="Genomic_DNA"/>
</dbReference>
<dbReference type="AlphaFoldDB" id="A0A173UXS2"/>
<gene>
    <name evidence="2" type="ORF">ERS852420_03315</name>
</gene>
<dbReference type="Pfam" id="PF02368">
    <property type="entry name" value="Big_2"/>
    <property type="match status" value="1"/>
</dbReference>
<evidence type="ECO:0000313" key="2">
    <source>
        <dbReference type="EMBL" id="CUN18845.1"/>
    </source>
</evidence>
<proteinExistence type="predicted"/>
<name>A0A173UXS2_9FIRM</name>
<dbReference type="InterPro" id="IPR003343">
    <property type="entry name" value="Big_2"/>
</dbReference>
<dbReference type="Proteomes" id="UP000095495">
    <property type="component" value="Unassembled WGS sequence"/>
</dbReference>
<dbReference type="Gene3D" id="2.60.40.1080">
    <property type="match status" value="1"/>
</dbReference>
<dbReference type="SUPFAM" id="SSF49373">
    <property type="entry name" value="Invasin/intimin cell-adhesion fragments"/>
    <property type="match status" value="1"/>
</dbReference>
<protein>
    <submittedName>
        <fullName evidence="2">Bacterial Ig-like domain (Group 2)</fullName>
    </submittedName>
</protein>
<organism evidence="2 3">
    <name type="scientific">Roseburia faecis</name>
    <dbReference type="NCBI Taxonomy" id="301302"/>
    <lineage>
        <taxon>Bacteria</taxon>
        <taxon>Bacillati</taxon>
        <taxon>Bacillota</taxon>
        <taxon>Clostridia</taxon>
        <taxon>Lachnospirales</taxon>
        <taxon>Lachnospiraceae</taxon>
        <taxon>Roseburia</taxon>
    </lineage>
</organism>
<dbReference type="InterPro" id="IPR008964">
    <property type="entry name" value="Invasin/intimin_cell_adhesion"/>
</dbReference>
<evidence type="ECO:0000313" key="3">
    <source>
        <dbReference type="Proteomes" id="UP000095495"/>
    </source>
</evidence>
<sequence length="745" mass="78511">MCIICYLPQYFFVKSFPQVQYFQPVFSTIPAVFPVKVTAKKNGKKVSKTLASNITVKNYKVRLEDATGATVSGTTIAVVGTPVQFTAKTAPAKAAVTYTSSDSAIATVDTTGKVTPVKVGKVTITAATDKASTTAEVEVKNYVLKSVAQTKANTLETVVLGKTSDIKPADIKITNTANNNAIAVKSVSVDKADATKVTVETFADMKDAAKYNVELDGTVQTFTATDGVVSDVNVTPVTIAANTKGTEIKGQTVDKNNIIIDEFKASEASGKNAELNLSTTQGYVDGDKLVLPTVGNKGTAEVKYHTYKFDTNGNEVGAYTKKVDITAVAENAITTTGFNMTFADKAPNWDKDKTTNQLAIGSSKNAYFKFVGSDGKEISNYSDYSVVSSDDSILLLPKTTLINSTTPVSVKGIKEGAAYINVLDKDGKVVKSLAVSVTASSKLTNVTLGNTAITISKTASVDNKVSVKAVDQYNNDITTASKIILSGATSDADKAISATRDGNDVKVVATDAAEAGKTYTVKVEVKNGDVTINRYFTVKVVKTNDDVTKASDLRLEVSGVKDGKVDMAVADDADAEKAAKNVTVRVAAYDAGAKIGYVDNATYEINNDKKSVVTTSTTGASISVVSCGAATVSKNLDAGKTYTVTVKTAKKTFTTTFSVVDTQASASVNITKKTTTKTNAADILAETCEVTYDGKKLNNPTFVVNGNDCKTVGASTYIAKASVYVTNSKNITYTVPVTINTTFTR</sequence>
<accession>A0A173UXS2</accession>